<dbReference type="GO" id="GO:0005829">
    <property type="term" value="C:cytosol"/>
    <property type="evidence" value="ECO:0007669"/>
    <property type="project" value="TreeGrafter"/>
</dbReference>
<accession>A0A7X0PJR1</accession>
<dbReference type="EC" id="4.2.3.3" evidence="4"/>
<proteinExistence type="inferred from homology"/>
<dbReference type="InterPro" id="IPR018148">
    <property type="entry name" value="Methylglyoxal_synth_AS"/>
</dbReference>
<dbReference type="PROSITE" id="PS01335">
    <property type="entry name" value="METHYLGLYOXAL_SYNTH"/>
    <property type="match status" value="1"/>
</dbReference>
<comment type="similarity">
    <text evidence="1">Belongs to the methylglyoxal synthase family.</text>
</comment>
<feature type="domain" description="MGS-like" evidence="3">
    <location>
        <begin position="159"/>
        <end position="296"/>
    </location>
</feature>
<evidence type="ECO:0000313" key="4">
    <source>
        <dbReference type="EMBL" id="MBB6562879.1"/>
    </source>
</evidence>
<dbReference type="GO" id="GO:0008929">
    <property type="term" value="F:methylglyoxal synthase activity"/>
    <property type="evidence" value="ECO:0007669"/>
    <property type="project" value="UniProtKB-EC"/>
</dbReference>
<dbReference type="EMBL" id="JACHLK010000015">
    <property type="protein sequence ID" value="MBB6562879.1"/>
    <property type="molecule type" value="Genomic_DNA"/>
</dbReference>
<protein>
    <submittedName>
        <fullName evidence="4">Methylglyoxal synthase</fullName>
        <ecNumber evidence="4">4.2.3.3</ecNumber>
    </submittedName>
</protein>
<name>A0A7X0PJR1_9BURK</name>
<evidence type="ECO:0000259" key="3">
    <source>
        <dbReference type="PROSITE" id="PS51855"/>
    </source>
</evidence>
<keyword evidence="2 4" id="KW-0456">Lyase</keyword>
<dbReference type="PROSITE" id="PS51855">
    <property type="entry name" value="MGS"/>
    <property type="match status" value="1"/>
</dbReference>
<dbReference type="InterPro" id="IPR036914">
    <property type="entry name" value="MGS-like_dom_sf"/>
</dbReference>
<dbReference type="InterPro" id="IPR011607">
    <property type="entry name" value="MGS-like_dom"/>
</dbReference>
<dbReference type="Gene3D" id="3.40.50.1380">
    <property type="entry name" value="Methylglyoxal synthase-like domain"/>
    <property type="match status" value="2"/>
</dbReference>
<comment type="caution">
    <text evidence="4">The sequence shown here is derived from an EMBL/GenBank/DDBJ whole genome shotgun (WGS) entry which is preliminary data.</text>
</comment>
<keyword evidence="5" id="KW-1185">Reference proteome</keyword>
<dbReference type="PANTHER" id="PTHR30492:SF0">
    <property type="entry name" value="METHYLGLYOXAL SYNTHASE"/>
    <property type="match status" value="1"/>
</dbReference>
<organism evidence="4 5">
    <name type="scientific">Acidovorax soli</name>
    <dbReference type="NCBI Taxonomy" id="592050"/>
    <lineage>
        <taxon>Bacteria</taxon>
        <taxon>Pseudomonadati</taxon>
        <taxon>Pseudomonadota</taxon>
        <taxon>Betaproteobacteria</taxon>
        <taxon>Burkholderiales</taxon>
        <taxon>Comamonadaceae</taxon>
        <taxon>Acidovorax</taxon>
    </lineage>
</organism>
<evidence type="ECO:0000256" key="1">
    <source>
        <dbReference type="ARBA" id="ARBA00006287"/>
    </source>
</evidence>
<evidence type="ECO:0000256" key="2">
    <source>
        <dbReference type="ARBA" id="ARBA00023239"/>
    </source>
</evidence>
<dbReference type="GO" id="GO:0019242">
    <property type="term" value="P:methylglyoxal biosynthetic process"/>
    <property type="evidence" value="ECO:0007669"/>
    <property type="project" value="InterPro"/>
</dbReference>
<gene>
    <name evidence="4" type="ORF">HNP48_005596</name>
</gene>
<evidence type="ECO:0000313" key="5">
    <source>
        <dbReference type="Proteomes" id="UP000575083"/>
    </source>
</evidence>
<dbReference type="SUPFAM" id="SSF52335">
    <property type="entry name" value="Methylglyoxal synthase-like"/>
    <property type="match status" value="2"/>
</dbReference>
<dbReference type="AlphaFoldDB" id="A0A7X0PJR1"/>
<dbReference type="PANTHER" id="PTHR30492">
    <property type="entry name" value="METHYLGLYOXAL SYNTHASE"/>
    <property type="match status" value="1"/>
</dbReference>
<reference evidence="4 5" key="1">
    <citation type="submission" date="2020-08" db="EMBL/GenBank/DDBJ databases">
        <title>Functional genomics of gut bacteria from endangered species of beetles.</title>
        <authorList>
            <person name="Carlos-Shanley C."/>
        </authorList>
    </citation>
    <scope>NUCLEOTIDE SEQUENCE [LARGE SCALE GENOMIC DNA]</scope>
    <source>
        <strain evidence="4 5">S00198</strain>
    </source>
</reference>
<dbReference type="RefSeq" id="WP_409362588.1">
    <property type="nucleotide sequence ID" value="NZ_JACHLK010000015.1"/>
</dbReference>
<dbReference type="InterPro" id="IPR004363">
    <property type="entry name" value="Methylgl_synth"/>
</dbReference>
<sequence>MAALTTFLPRTFGLAAHRLHRSTADGGLAQWAAASHAALQELQLGIAAVGGCADAIAQHALAGHFPHFTRLPYGREGGVMRMVSRIAGGVHAEQELAGAIYLLDPLDPSSLYPEAQALKRQCISHGKPLLLTVAAAVEWVAVEAALQAGTSLRQRPPAMVQPIDRQSVALIAHDALKSAMVDFAHRHFDLLSQTQERFATGTTGGRLNEMAWSRGWPRDQPWVQPLRSGPLGGDAQIAELVLDQRCDKVLFFEDVHVARQHEADIQLLERAVCTKSFAATCYHTPAMADAWARAWA</sequence>
<dbReference type="Proteomes" id="UP000575083">
    <property type="component" value="Unassembled WGS sequence"/>
</dbReference>